<dbReference type="InParanoid" id="B4JE22"/>
<organism evidence="3">
    <name type="scientific">Drosophila grimshawi</name>
    <name type="common">Hawaiian fruit fly</name>
    <name type="synonym">Idiomyia grimshawi</name>
    <dbReference type="NCBI Taxonomy" id="7222"/>
    <lineage>
        <taxon>Eukaryota</taxon>
        <taxon>Metazoa</taxon>
        <taxon>Ecdysozoa</taxon>
        <taxon>Arthropoda</taxon>
        <taxon>Hexapoda</taxon>
        <taxon>Insecta</taxon>
        <taxon>Pterygota</taxon>
        <taxon>Neoptera</taxon>
        <taxon>Endopterygota</taxon>
        <taxon>Diptera</taxon>
        <taxon>Brachycera</taxon>
        <taxon>Muscomorpha</taxon>
        <taxon>Ephydroidea</taxon>
        <taxon>Drosophilidae</taxon>
        <taxon>Drosophila</taxon>
        <taxon>Hawaiian Drosophila</taxon>
    </lineage>
</organism>
<protein>
    <submittedName>
        <fullName evidence="2">GH10445</fullName>
    </submittedName>
</protein>
<feature type="compositionally biased region" description="Low complexity" evidence="1">
    <location>
        <begin position="67"/>
        <end position="79"/>
    </location>
</feature>
<evidence type="ECO:0000256" key="1">
    <source>
        <dbReference type="SAM" id="MobiDB-lite"/>
    </source>
</evidence>
<dbReference type="HOGENOM" id="CLU_2322775_0_0_1"/>
<dbReference type="EMBL" id="CH916368">
    <property type="protein sequence ID" value="EDW03542.1"/>
    <property type="molecule type" value="Genomic_DNA"/>
</dbReference>
<sequence length="99" mass="10980">MNQPDSRYGCSVDDHDDDGNIEDDDDEEAATRWSVRERGSRESGWGGCDVYRKQKKSATDTIERNRQQSPASQPASQPAIQATFQPSSYPASLLAKAFP</sequence>
<evidence type="ECO:0000313" key="2">
    <source>
        <dbReference type="EMBL" id="EDW03542.1"/>
    </source>
</evidence>
<reference evidence="2 3" key="1">
    <citation type="journal article" date="2007" name="Nature">
        <title>Evolution of genes and genomes on the Drosophila phylogeny.</title>
        <authorList>
            <consortium name="Drosophila 12 Genomes Consortium"/>
            <person name="Clark A.G."/>
            <person name="Eisen M.B."/>
            <person name="Smith D.R."/>
            <person name="Bergman C.M."/>
            <person name="Oliver B."/>
            <person name="Markow T.A."/>
            <person name="Kaufman T.C."/>
            <person name="Kellis M."/>
            <person name="Gelbart W."/>
            <person name="Iyer V.N."/>
            <person name="Pollard D.A."/>
            <person name="Sackton T.B."/>
            <person name="Larracuente A.M."/>
            <person name="Singh N.D."/>
            <person name="Abad J.P."/>
            <person name="Abt D.N."/>
            <person name="Adryan B."/>
            <person name="Aguade M."/>
            <person name="Akashi H."/>
            <person name="Anderson W.W."/>
            <person name="Aquadro C.F."/>
            <person name="Ardell D.H."/>
            <person name="Arguello R."/>
            <person name="Artieri C.G."/>
            <person name="Barbash D.A."/>
            <person name="Barker D."/>
            <person name="Barsanti P."/>
            <person name="Batterham P."/>
            <person name="Batzoglou S."/>
            <person name="Begun D."/>
            <person name="Bhutkar A."/>
            <person name="Blanco E."/>
            <person name="Bosak S.A."/>
            <person name="Bradley R.K."/>
            <person name="Brand A.D."/>
            <person name="Brent M.R."/>
            <person name="Brooks A.N."/>
            <person name="Brown R.H."/>
            <person name="Butlin R.K."/>
            <person name="Caggese C."/>
            <person name="Calvi B.R."/>
            <person name="Bernardo de Carvalho A."/>
            <person name="Caspi A."/>
            <person name="Castrezana S."/>
            <person name="Celniker S.E."/>
            <person name="Chang J.L."/>
            <person name="Chapple C."/>
            <person name="Chatterji S."/>
            <person name="Chinwalla A."/>
            <person name="Civetta A."/>
            <person name="Clifton S.W."/>
            <person name="Comeron J.M."/>
            <person name="Costello J.C."/>
            <person name="Coyne J.A."/>
            <person name="Daub J."/>
            <person name="David R.G."/>
            <person name="Delcher A.L."/>
            <person name="Delehaunty K."/>
            <person name="Do C.B."/>
            <person name="Ebling H."/>
            <person name="Edwards K."/>
            <person name="Eickbush T."/>
            <person name="Evans J.D."/>
            <person name="Filipski A."/>
            <person name="Findeiss S."/>
            <person name="Freyhult E."/>
            <person name="Fulton L."/>
            <person name="Fulton R."/>
            <person name="Garcia A.C."/>
            <person name="Gardiner A."/>
            <person name="Garfield D.A."/>
            <person name="Garvin B.E."/>
            <person name="Gibson G."/>
            <person name="Gilbert D."/>
            <person name="Gnerre S."/>
            <person name="Godfrey J."/>
            <person name="Good R."/>
            <person name="Gotea V."/>
            <person name="Gravely B."/>
            <person name="Greenberg A.J."/>
            <person name="Griffiths-Jones S."/>
            <person name="Gross S."/>
            <person name="Guigo R."/>
            <person name="Gustafson E.A."/>
            <person name="Haerty W."/>
            <person name="Hahn M.W."/>
            <person name="Halligan D.L."/>
            <person name="Halpern A.L."/>
            <person name="Halter G.M."/>
            <person name="Han M.V."/>
            <person name="Heger A."/>
            <person name="Hillier L."/>
            <person name="Hinrichs A.S."/>
            <person name="Holmes I."/>
            <person name="Hoskins R.A."/>
            <person name="Hubisz M.J."/>
            <person name="Hultmark D."/>
            <person name="Huntley M.A."/>
            <person name="Jaffe D.B."/>
            <person name="Jagadeeshan S."/>
            <person name="Jeck W.R."/>
            <person name="Johnson J."/>
            <person name="Jones C.D."/>
            <person name="Jordan W.C."/>
            <person name="Karpen G.H."/>
            <person name="Kataoka E."/>
            <person name="Keightley P.D."/>
            <person name="Kheradpour P."/>
            <person name="Kirkness E.F."/>
            <person name="Koerich L.B."/>
            <person name="Kristiansen K."/>
            <person name="Kudrna D."/>
            <person name="Kulathinal R.J."/>
            <person name="Kumar S."/>
            <person name="Kwok R."/>
            <person name="Lander E."/>
            <person name="Langley C.H."/>
            <person name="Lapoint R."/>
            <person name="Lazzaro B.P."/>
            <person name="Lee S.J."/>
            <person name="Levesque L."/>
            <person name="Li R."/>
            <person name="Lin C.F."/>
            <person name="Lin M.F."/>
            <person name="Lindblad-Toh K."/>
            <person name="Llopart A."/>
            <person name="Long M."/>
            <person name="Low L."/>
            <person name="Lozovsky E."/>
            <person name="Lu J."/>
            <person name="Luo M."/>
            <person name="Machado C.A."/>
            <person name="Makalowski W."/>
            <person name="Marzo M."/>
            <person name="Matsuda M."/>
            <person name="Matzkin L."/>
            <person name="McAllister B."/>
            <person name="McBride C.S."/>
            <person name="McKernan B."/>
            <person name="McKernan K."/>
            <person name="Mendez-Lago M."/>
            <person name="Minx P."/>
            <person name="Mollenhauer M.U."/>
            <person name="Montooth K."/>
            <person name="Mount S.M."/>
            <person name="Mu X."/>
            <person name="Myers E."/>
            <person name="Negre B."/>
            <person name="Newfeld S."/>
            <person name="Nielsen R."/>
            <person name="Noor M.A."/>
            <person name="O'Grady P."/>
            <person name="Pachter L."/>
            <person name="Papaceit M."/>
            <person name="Parisi M.J."/>
            <person name="Parisi M."/>
            <person name="Parts L."/>
            <person name="Pedersen J.S."/>
            <person name="Pesole G."/>
            <person name="Phillippy A.M."/>
            <person name="Ponting C.P."/>
            <person name="Pop M."/>
            <person name="Porcelli D."/>
            <person name="Powell J.R."/>
            <person name="Prohaska S."/>
            <person name="Pruitt K."/>
            <person name="Puig M."/>
            <person name="Quesneville H."/>
            <person name="Ram K.R."/>
            <person name="Rand D."/>
            <person name="Rasmussen M.D."/>
            <person name="Reed L.K."/>
            <person name="Reenan R."/>
            <person name="Reily A."/>
            <person name="Remington K.A."/>
            <person name="Rieger T.T."/>
            <person name="Ritchie M.G."/>
            <person name="Robin C."/>
            <person name="Rogers Y.H."/>
            <person name="Rohde C."/>
            <person name="Rozas J."/>
            <person name="Rubenfield M.J."/>
            <person name="Ruiz A."/>
            <person name="Russo S."/>
            <person name="Salzberg S.L."/>
            <person name="Sanchez-Gracia A."/>
            <person name="Saranga D.J."/>
            <person name="Sato H."/>
            <person name="Schaeffer S.W."/>
            <person name="Schatz M.C."/>
            <person name="Schlenke T."/>
            <person name="Schwartz R."/>
            <person name="Segarra C."/>
            <person name="Singh R.S."/>
            <person name="Sirot L."/>
            <person name="Sirota M."/>
            <person name="Sisneros N.B."/>
            <person name="Smith C.D."/>
            <person name="Smith T.F."/>
            <person name="Spieth J."/>
            <person name="Stage D.E."/>
            <person name="Stark A."/>
            <person name="Stephan W."/>
            <person name="Strausberg R.L."/>
            <person name="Strempel S."/>
            <person name="Sturgill D."/>
            <person name="Sutton G."/>
            <person name="Sutton G.G."/>
            <person name="Tao W."/>
            <person name="Teichmann S."/>
            <person name="Tobari Y.N."/>
            <person name="Tomimura Y."/>
            <person name="Tsolas J.M."/>
            <person name="Valente V.L."/>
            <person name="Venter E."/>
            <person name="Venter J.C."/>
            <person name="Vicario S."/>
            <person name="Vieira F.G."/>
            <person name="Vilella A.J."/>
            <person name="Villasante A."/>
            <person name="Walenz B."/>
            <person name="Wang J."/>
            <person name="Wasserman M."/>
            <person name="Watts T."/>
            <person name="Wilson D."/>
            <person name="Wilson R.K."/>
            <person name="Wing R.A."/>
            <person name="Wolfner M.F."/>
            <person name="Wong A."/>
            <person name="Wong G.K."/>
            <person name="Wu C.I."/>
            <person name="Wu G."/>
            <person name="Yamamoto D."/>
            <person name="Yang H.P."/>
            <person name="Yang S.P."/>
            <person name="Yorke J.A."/>
            <person name="Yoshida K."/>
            <person name="Zdobnov E."/>
            <person name="Zhang P."/>
            <person name="Zhang Y."/>
            <person name="Zimin A.V."/>
            <person name="Baldwin J."/>
            <person name="Abdouelleil A."/>
            <person name="Abdulkadir J."/>
            <person name="Abebe A."/>
            <person name="Abera B."/>
            <person name="Abreu J."/>
            <person name="Acer S.C."/>
            <person name="Aftuck L."/>
            <person name="Alexander A."/>
            <person name="An P."/>
            <person name="Anderson E."/>
            <person name="Anderson S."/>
            <person name="Arachi H."/>
            <person name="Azer M."/>
            <person name="Bachantsang P."/>
            <person name="Barry A."/>
            <person name="Bayul T."/>
            <person name="Berlin A."/>
            <person name="Bessette D."/>
            <person name="Bloom T."/>
            <person name="Blye J."/>
            <person name="Boguslavskiy L."/>
            <person name="Bonnet C."/>
            <person name="Boukhgalter B."/>
            <person name="Bourzgui I."/>
            <person name="Brown A."/>
            <person name="Cahill P."/>
            <person name="Channer S."/>
            <person name="Cheshatsang Y."/>
            <person name="Chuda L."/>
            <person name="Citroen M."/>
            <person name="Collymore A."/>
            <person name="Cooke P."/>
            <person name="Costello M."/>
            <person name="D'Aco K."/>
            <person name="Daza R."/>
            <person name="De Haan G."/>
            <person name="DeGray S."/>
            <person name="DeMaso C."/>
            <person name="Dhargay N."/>
            <person name="Dooley K."/>
            <person name="Dooley E."/>
            <person name="Doricent M."/>
            <person name="Dorje P."/>
            <person name="Dorjee K."/>
            <person name="Dupes A."/>
            <person name="Elong R."/>
            <person name="Falk J."/>
            <person name="Farina A."/>
            <person name="Faro S."/>
            <person name="Ferguson D."/>
            <person name="Fisher S."/>
            <person name="Foley C.D."/>
            <person name="Franke A."/>
            <person name="Friedrich D."/>
            <person name="Gadbois L."/>
            <person name="Gearin G."/>
            <person name="Gearin C.R."/>
            <person name="Giannoukos G."/>
            <person name="Goode T."/>
            <person name="Graham J."/>
            <person name="Grandbois E."/>
            <person name="Grewal S."/>
            <person name="Gyaltsen K."/>
            <person name="Hafez N."/>
            <person name="Hagos B."/>
            <person name="Hall J."/>
            <person name="Henson C."/>
            <person name="Hollinger A."/>
            <person name="Honan T."/>
            <person name="Huard M.D."/>
            <person name="Hughes L."/>
            <person name="Hurhula B."/>
            <person name="Husby M.E."/>
            <person name="Kamat A."/>
            <person name="Kanga B."/>
            <person name="Kashin S."/>
            <person name="Khazanovich D."/>
            <person name="Kisner P."/>
            <person name="Lance K."/>
            <person name="Lara M."/>
            <person name="Lee W."/>
            <person name="Lennon N."/>
            <person name="Letendre F."/>
            <person name="LeVine R."/>
            <person name="Lipovsky A."/>
            <person name="Liu X."/>
            <person name="Liu J."/>
            <person name="Liu S."/>
            <person name="Lokyitsang T."/>
            <person name="Lokyitsang Y."/>
            <person name="Lubonja R."/>
            <person name="Lui A."/>
            <person name="MacDonald P."/>
            <person name="Magnisalis V."/>
            <person name="Maru K."/>
            <person name="Matthews C."/>
            <person name="McCusker W."/>
            <person name="McDonough S."/>
            <person name="Mehta T."/>
            <person name="Meldrim J."/>
            <person name="Meneus L."/>
            <person name="Mihai O."/>
            <person name="Mihalev A."/>
            <person name="Mihova T."/>
            <person name="Mittelman R."/>
            <person name="Mlenga V."/>
            <person name="Montmayeur A."/>
            <person name="Mulrain L."/>
            <person name="Navidi A."/>
            <person name="Naylor J."/>
            <person name="Negash T."/>
            <person name="Nguyen T."/>
            <person name="Nguyen N."/>
            <person name="Nicol R."/>
            <person name="Norbu C."/>
            <person name="Norbu N."/>
            <person name="Novod N."/>
            <person name="O'Neill B."/>
            <person name="Osman S."/>
            <person name="Markiewicz E."/>
            <person name="Oyono O.L."/>
            <person name="Patti C."/>
            <person name="Phunkhang P."/>
            <person name="Pierre F."/>
            <person name="Priest M."/>
            <person name="Raghuraman S."/>
            <person name="Rege F."/>
            <person name="Reyes R."/>
            <person name="Rise C."/>
            <person name="Rogov P."/>
            <person name="Ross K."/>
            <person name="Ryan E."/>
            <person name="Settipalli S."/>
            <person name="Shea T."/>
            <person name="Sherpa N."/>
            <person name="Shi L."/>
            <person name="Shih D."/>
            <person name="Sparrow T."/>
            <person name="Spaulding J."/>
            <person name="Stalker J."/>
            <person name="Stange-Thomann N."/>
            <person name="Stavropoulos S."/>
            <person name="Stone C."/>
            <person name="Strader C."/>
            <person name="Tesfaye S."/>
            <person name="Thomson T."/>
            <person name="Thoulutsang Y."/>
            <person name="Thoulutsang D."/>
            <person name="Topham K."/>
            <person name="Topping I."/>
            <person name="Tsamla T."/>
            <person name="Vassiliev H."/>
            <person name="Vo A."/>
            <person name="Wangchuk T."/>
            <person name="Wangdi T."/>
            <person name="Weiand M."/>
            <person name="Wilkinson J."/>
            <person name="Wilson A."/>
            <person name="Yadav S."/>
            <person name="Young G."/>
            <person name="Yu Q."/>
            <person name="Zembek L."/>
            <person name="Zhong D."/>
            <person name="Zimmer A."/>
            <person name="Zwirko Z."/>
            <person name="Jaffe D.B."/>
            <person name="Alvarez P."/>
            <person name="Brockman W."/>
            <person name="Butler J."/>
            <person name="Chin C."/>
            <person name="Gnerre S."/>
            <person name="Grabherr M."/>
            <person name="Kleber M."/>
            <person name="Mauceli E."/>
            <person name="MacCallum I."/>
        </authorList>
    </citation>
    <scope>NUCLEOTIDE SEQUENCE [LARGE SCALE GENOMIC DNA]</scope>
    <source>
        <strain evidence="3">Tucson 15287-2541.00</strain>
    </source>
</reference>
<dbReference type="Proteomes" id="UP000001070">
    <property type="component" value="Unassembled WGS sequence"/>
</dbReference>
<feature type="compositionally biased region" description="Acidic residues" evidence="1">
    <location>
        <begin position="14"/>
        <end position="28"/>
    </location>
</feature>
<gene>
    <name evidence="2" type="primary">Dgri\GH10445</name>
    <name evidence="2" type="ORF">Dgri_GH10445</name>
</gene>
<feature type="region of interest" description="Disordered" evidence="1">
    <location>
        <begin position="1"/>
        <end position="79"/>
    </location>
</feature>
<accession>B4JE22</accession>
<evidence type="ECO:0000313" key="3">
    <source>
        <dbReference type="Proteomes" id="UP000001070"/>
    </source>
</evidence>
<proteinExistence type="predicted"/>
<feature type="compositionally biased region" description="Basic and acidic residues" evidence="1">
    <location>
        <begin position="57"/>
        <end position="66"/>
    </location>
</feature>
<name>B4JE22_DROGR</name>
<keyword evidence="3" id="KW-1185">Reference proteome</keyword>
<dbReference type="AlphaFoldDB" id="B4JE22"/>